<dbReference type="GO" id="GO:0016020">
    <property type="term" value="C:membrane"/>
    <property type="evidence" value="ECO:0007669"/>
    <property type="project" value="InterPro"/>
</dbReference>
<name>A0A814J8A7_9BILA</name>
<dbReference type="OrthoDB" id="10115605at2759"/>
<reference evidence="5" key="1">
    <citation type="submission" date="2021-02" db="EMBL/GenBank/DDBJ databases">
        <authorList>
            <person name="Nowell W R."/>
        </authorList>
    </citation>
    <scope>NUCLEOTIDE SEQUENCE</scope>
</reference>
<evidence type="ECO:0000313" key="7">
    <source>
        <dbReference type="Proteomes" id="UP000663832"/>
    </source>
</evidence>
<dbReference type="Proteomes" id="UP000663832">
    <property type="component" value="Unassembled WGS sequence"/>
</dbReference>
<keyword evidence="1 2" id="KW-1015">Disulfide bond</keyword>
<comment type="caution">
    <text evidence="2">Lacks conserved residue(s) required for the propagation of feature annotation.</text>
</comment>
<proteinExistence type="predicted"/>
<dbReference type="EMBL" id="CAJNOM010000095">
    <property type="protein sequence ID" value="CAF1035877.1"/>
    <property type="molecule type" value="Genomic_DNA"/>
</dbReference>
<dbReference type="InterPro" id="IPR001190">
    <property type="entry name" value="SRCR"/>
</dbReference>
<dbReference type="AlphaFoldDB" id="A0A814J8A7"/>
<evidence type="ECO:0000313" key="4">
    <source>
        <dbReference type="EMBL" id="CAF1003705.1"/>
    </source>
</evidence>
<sequence length="1065" mass="121458">MAVRRRGAEHTVRYACLIQMFKNALREMVNDVLNDLVTRDLLYCGDGERIFFETKRSSMVKTYLKFIPTTEDEPRFRDSLLELYNIQYEDYIKQFDQASLLPAKSSLTPFGRDYIRKPQYAPIMNKKYCFVTPDKQLNTSNDETDVAREETQLNRQDNDLRSLPLVDVNHHDQHELLTCNADKTIQHSSILGANQCIQTTKATDHILTIQENVVKDINDIQNRNLLLSSAVAIPRISTTPKTCAIATEQDENSVLLKKDEFYALQNQPTVSDDCDQTTLENVDLNTWHDRPLNVTTPEDVNNDHDDILTKNSELDGITDDLKQSSSEAAGQLDKILEATQNDQEKIVGKTMDINKKILAGKALLIPSIVLTKGLIGLHIRAPAKDINDALEYLVAEELLKKDKYLQARNHPIESYLKCLPKDFDNISNKYLLQRKLSEPQVTVDKYLDSLKTIKYATLVQCPTSILINVLQTPPYDQFQIDLSSKRKANRNTIIIDLLRECTGEKLEQWTPITIEQSLMAINALGFLNRVEEKLLDTKLNTYLTSKGCSNMIVEPYIRKCCDTKLKMIIGRKIIIFKIDGSYTGTLTYGNCLKCMKQYSHNYFMYQDKKYVTYDSVFSSNLVYLGGNYGYDKKFIRWLSNSILYLYSGFENFAKCYNATNNQISKTVDTANINLCPTRIQDFWFLYNFINISFFYTESTILQVPSNCDRQKLVEFMNTNYDRLNKHFVNYWALHKEHHSCGTTCSMAFVTDGFQKSSRFICGNIKMVVRNKELGYVQVGCGNRPEYEAKHKRKQDNQCKSITTSTNGSNDDTTDALCRSCKLNPISHDVEEEIITNNECNINRNPRFHTMASPALLTLISLLALKVFPVSTQHGTRCYDYYDMLLFPRTLTHLSVIELAPMKVKASFYVSHLNQTFSASGMISPRGFNSNTARAACRSLGHTKASFVANLEVNEHEMCSFDYKNNVVEFPCQLILNKMNCTNTTVDLMQCTFTPVFSSVCKKNQYIGLTCLTPTTTTKRTTTKKLVTETTSTTITTAGTSFNTATSIQSTNGDIETEASRMNRRL</sequence>
<dbReference type="EMBL" id="CAJNOI010000133">
    <property type="protein sequence ID" value="CAF1111091.1"/>
    <property type="molecule type" value="Genomic_DNA"/>
</dbReference>
<evidence type="ECO:0000313" key="6">
    <source>
        <dbReference type="EMBL" id="CAF1111091.1"/>
    </source>
</evidence>
<dbReference type="InterPro" id="IPR036772">
    <property type="entry name" value="SRCR-like_dom_sf"/>
</dbReference>
<feature type="domain" description="SRCR" evidence="3">
    <location>
        <begin position="896"/>
        <end position="1011"/>
    </location>
</feature>
<keyword evidence="7" id="KW-1185">Reference proteome</keyword>
<accession>A0A814J8A7</accession>
<gene>
    <name evidence="6" type="ORF">BJG266_LOCUS21897</name>
    <name evidence="4" type="ORF">QVE165_LOCUS15077</name>
    <name evidence="5" type="ORF">QVE165_LOCUS16800</name>
</gene>
<organism evidence="5 7">
    <name type="scientific">Adineta steineri</name>
    <dbReference type="NCBI Taxonomy" id="433720"/>
    <lineage>
        <taxon>Eukaryota</taxon>
        <taxon>Metazoa</taxon>
        <taxon>Spiralia</taxon>
        <taxon>Gnathifera</taxon>
        <taxon>Rotifera</taxon>
        <taxon>Eurotatoria</taxon>
        <taxon>Bdelloidea</taxon>
        <taxon>Adinetida</taxon>
        <taxon>Adinetidae</taxon>
        <taxon>Adineta</taxon>
    </lineage>
</organism>
<dbReference type="Gene3D" id="3.10.250.10">
    <property type="entry name" value="SRCR-like domain"/>
    <property type="match status" value="1"/>
</dbReference>
<protein>
    <recommendedName>
        <fullName evidence="3">SRCR domain-containing protein</fullName>
    </recommendedName>
</protein>
<evidence type="ECO:0000259" key="3">
    <source>
        <dbReference type="PROSITE" id="PS50287"/>
    </source>
</evidence>
<evidence type="ECO:0000313" key="5">
    <source>
        <dbReference type="EMBL" id="CAF1035877.1"/>
    </source>
</evidence>
<dbReference type="EMBL" id="CAJNOM010000081">
    <property type="protein sequence ID" value="CAF1003705.1"/>
    <property type="molecule type" value="Genomic_DNA"/>
</dbReference>
<dbReference type="Proteomes" id="UP000663877">
    <property type="component" value="Unassembled WGS sequence"/>
</dbReference>
<evidence type="ECO:0000256" key="2">
    <source>
        <dbReference type="PROSITE-ProRule" id="PRU00196"/>
    </source>
</evidence>
<dbReference type="SUPFAM" id="SSF56487">
    <property type="entry name" value="SRCR-like"/>
    <property type="match status" value="1"/>
</dbReference>
<comment type="caution">
    <text evidence="5">The sequence shown here is derived from an EMBL/GenBank/DDBJ whole genome shotgun (WGS) entry which is preliminary data.</text>
</comment>
<feature type="disulfide bond" evidence="2">
    <location>
        <begin position="980"/>
        <end position="990"/>
    </location>
</feature>
<dbReference type="PROSITE" id="PS50287">
    <property type="entry name" value="SRCR_2"/>
    <property type="match status" value="1"/>
</dbReference>
<evidence type="ECO:0000256" key="1">
    <source>
        <dbReference type="ARBA" id="ARBA00023157"/>
    </source>
</evidence>